<gene>
    <name evidence="2" type="ORF">NX772_00870</name>
</gene>
<evidence type="ECO:0000313" key="3">
    <source>
        <dbReference type="Proteomes" id="UP001058364"/>
    </source>
</evidence>
<proteinExistence type="predicted"/>
<dbReference type="PANTHER" id="PTHR34215">
    <property type="entry name" value="BLL0784 PROTEIN"/>
    <property type="match status" value="1"/>
</dbReference>
<dbReference type="InterPro" id="IPR035931">
    <property type="entry name" value="YlxR-like_sf"/>
</dbReference>
<dbReference type="Proteomes" id="UP001058364">
    <property type="component" value="Chromosome"/>
</dbReference>
<dbReference type="Gene3D" id="3.30.1230.10">
    <property type="entry name" value="YlxR-like"/>
    <property type="match status" value="1"/>
</dbReference>
<reference evidence="2" key="1">
    <citation type="submission" date="2022-08" db="EMBL/GenBank/DDBJ databases">
        <title>Complete genome sequence of Mycoplasma molare type strain H 542.</title>
        <authorList>
            <person name="Spergser J."/>
        </authorList>
    </citation>
    <scope>NUCLEOTIDE SEQUENCE</scope>
    <source>
        <strain evidence="2">H 542</strain>
    </source>
</reference>
<name>A0ABY5TUN7_9BACT</name>
<evidence type="ECO:0000313" key="2">
    <source>
        <dbReference type="EMBL" id="UWD34367.1"/>
    </source>
</evidence>
<dbReference type="Pfam" id="PF04296">
    <property type="entry name" value="YlxR"/>
    <property type="match status" value="1"/>
</dbReference>
<evidence type="ECO:0000259" key="1">
    <source>
        <dbReference type="Pfam" id="PF04296"/>
    </source>
</evidence>
<dbReference type="PANTHER" id="PTHR34215:SF1">
    <property type="entry name" value="YLXR DOMAIN-CONTAINING PROTEIN"/>
    <property type="match status" value="1"/>
</dbReference>
<dbReference type="InterPro" id="IPR037465">
    <property type="entry name" value="YlxR"/>
</dbReference>
<organism evidence="2 3">
    <name type="scientific">Mesomycoplasma molare</name>
    <dbReference type="NCBI Taxonomy" id="171288"/>
    <lineage>
        <taxon>Bacteria</taxon>
        <taxon>Bacillati</taxon>
        <taxon>Mycoplasmatota</taxon>
        <taxon>Mycoplasmoidales</taxon>
        <taxon>Metamycoplasmataceae</taxon>
        <taxon>Mesomycoplasma</taxon>
    </lineage>
</organism>
<accession>A0ABY5TUN7</accession>
<dbReference type="EMBL" id="CP103423">
    <property type="protein sequence ID" value="UWD34367.1"/>
    <property type="molecule type" value="Genomic_DNA"/>
</dbReference>
<keyword evidence="3" id="KW-1185">Reference proteome</keyword>
<sequence length="92" mass="10967">MKNNKSYSRKCIFTGEILEIDKLLRFTKNKSNIVIFDKDKNLQGRGSYLKNDFEIVTKALDKKSFNRSFKMNISKENYEELRKEVILFYGKN</sequence>
<dbReference type="RefSeq" id="WP_027123431.1">
    <property type="nucleotide sequence ID" value="NZ_CP103423.1"/>
</dbReference>
<dbReference type="InterPro" id="IPR007393">
    <property type="entry name" value="YlxR_dom"/>
</dbReference>
<dbReference type="SUPFAM" id="SSF64376">
    <property type="entry name" value="YlxR-like"/>
    <property type="match status" value="1"/>
</dbReference>
<feature type="domain" description="YlxR" evidence="1">
    <location>
        <begin position="9"/>
        <end position="82"/>
    </location>
</feature>
<protein>
    <submittedName>
        <fullName evidence="2">YlxR family protein</fullName>
    </submittedName>
</protein>